<protein>
    <submittedName>
        <fullName evidence="1">Uncharacterized protein</fullName>
    </submittedName>
</protein>
<dbReference type="Proteomes" id="UP000254937">
    <property type="component" value="Unassembled WGS sequence"/>
</dbReference>
<dbReference type="EMBL" id="KZ851875">
    <property type="protein sequence ID" value="RDK36960.1"/>
    <property type="molecule type" value="Genomic_DNA"/>
</dbReference>
<dbReference type="AlphaFoldDB" id="A0A370P550"/>
<keyword evidence="2" id="KW-1185">Reference proteome</keyword>
<name>A0A370P550_ASPPH</name>
<evidence type="ECO:0000313" key="1">
    <source>
        <dbReference type="EMBL" id="RDK36960.1"/>
    </source>
</evidence>
<reference evidence="1 2" key="1">
    <citation type="submission" date="2018-07" db="EMBL/GenBank/DDBJ databases">
        <title>Section-level genome sequencing of Aspergillus section Nigri to investigate inter- and intra-species variation.</title>
        <authorList>
            <consortium name="DOE Joint Genome Institute"/>
            <person name="Vesth T.C."/>
            <person name="Nybo J.L."/>
            <person name="Theobald S."/>
            <person name="Frisvad J.C."/>
            <person name="Larsen T.O."/>
            <person name="Nielsen K.F."/>
            <person name="Hoof J.B."/>
            <person name="Brandl J."/>
            <person name="Salamov A."/>
            <person name="Riley R."/>
            <person name="Gladden J.M."/>
            <person name="Phatale P."/>
            <person name="Nielsen M.T."/>
            <person name="Lyhne E.K."/>
            <person name="Kogle M.E."/>
            <person name="Strasser K."/>
            <person name="McDonnell E."/>
            <person name="Barry K."/>
            <person name="Clum A."/>
            <person name="Chen C."/>
            <person name="Nolan M."/>
            <person name="Sandor L."/>
            <person name="Kuo A."/>
            <person name="Lipzen A."/>
            <person name="Hainaut M."/>
            <person name="Drula E."/>
            <person name="Tsang A."/>
            <person name="Magnuson J.K."/>
            <person name="Henrissat B."/>
            <person name="Wiebenga A."/>
            <person name="Simmons B.A."/>
            <person name="Makela M.R."/>
            <person name="De vries R.P."/>
            <person name="Grigoriev I.V."/>
            <person name="Mortensen U.H."/>
            <person name="Baker S.E."/>
            <person name="Andersen M.R."/>
        </authorList>
    </citation>
    <scope>NUCLEOTIDE SEQUENCE [LARGE SCALE GENOMIC DNA]</scope>
    <source>
        <strain evidence="1 2">ATCC 13157</strain>
    </source>
</reference>
<evidence type="ECO:0000313" key="2">
    <source>
        <dbReference type="Proteomes" id="UP000254937"/>
    </source>
</evidence>
<feature type="non-terminal residue" evidence="1">
    <location>
        <position position="1"/>
    </location>
</feature>
<gene>
    <name evidence="1" type="ORF">M752DRAFT_225343</name>
</gene>
<proteinExistence type="predicted"/>
<sequence length="97" mass="10978">IYISFDSISFYYSSSLKLQITMSASCWKLYKTLPALYNLSHSLSSKSSIFIANILISGKQLTAVQQSQSSTEDEASAAPVFYNTFDIKLERVEREYL</sequence>
<organism evidence="1 2">
    <name type="scientific">Aspergillus phoenicis ATCC 13157</name>
    <dbReference type="NCBI Taxonomy" id="1353007"/>
    <lineage>
        <taxon>Eukaryota</taxon>
        <taxon>Fungi</taxon>
        <taxon>Dikarya</taxon>
        <taxon>Ascomycota</taxon>
        <taxon>Pezizomycotina</taxon>
        <taxon>Eurotiomycetes</taxon>
        <taxon>Eurotiomycetidae</taxon>
        <taxon>Eurotiales</taxon>
        <taxon>Aspergillaceae</taxon>
        <taxon>Aspergillus</taxon>
    </lineage>
</organism>
<accession>A0A370P550</accession>